<feature type="transmembrane region" description="Helical" evidence="7">
    <location>
        <begin position="99"/>
        <end position="123"/>
    </location>
</feature>
<evidence type="ECO:0000313" key="8">
    <source>
        <dbReference type="EMBL" id="OQR77415.1"/>
    </source>
</evidence>
<dbReference type="PANTHER" id="PTHR23506:SF26">
    <property type="entry name" value="MFS-TYPE TRANSPORTER SLC18B1"/>
    <property type="match status" value="1"/>
</dbReference>
<proteinExistence type="predicted"/>
<evidence type="ECO:0000256" key="3">
    <source>
        <dbReference type="ARBA" id="ARBA00022692"/>
    </source>
</evidence>
<comment type="subcellular location">
    <subcellularLocation>
        <location evidence="1">Membrane</location>
        <topology evidence="1">Multi-pass membrane protein</topology>
    </subcellularLocation>
</comment>
<gene>
    <name evidence="8" type="ORF">BIW11_00444</name>
</gene>
<keyword evidence="9" id="KW-1185">Reference proteome</keyword>
<feature type="transmembrane region" description="Helical" evidence="7">
    <location>
        <begin position="412"/>
        <end position="430"/>
    </location>
</feature>
<dbReference type="EMBL" id="MNPL01003567">
    <property type="protein sequence ID" value="OQR77415.1"/>
    <property type="molecule type" value="Genomic_DNA"/>
</dbReference>
<protein>
    <submittedName>
        <fullName evidence="8">MFS-type transporter SLC18B1-like</fullName>
    </submittedName>
</protein>
<feature type="compositionally biased region" description="Basic and acidic residues" evidence="6">
    <location>
        <begin position="11"/>
        <end position="20"/>
    </location>
</feature>
<keyword evidence="2" id="KW-0813">Transport</keyword>
<feature type="transmembrane region" description="Helical" evidence="7">
    <location>
        <begin position="385"/>
        <end position="406"/>
    </location>
</feature>
<keyword evidence="5 7" id="KW-0472">Membrane</keyword>
<dbReference type="InterPro" id="IPR011701">
    <property type="entry name" value="MFS"/>
</dbReference>
<feature type="transmembrane region" description="Helical" evidence="7">
    <location>
        <begin position="312"/>
        <end position="337"/>
    </location>
</feature>
<evidence type="ECO:0000256" key="7">
    <source>
        <dbReference type="SAM" id="Phobius"/>
    </source>
</evidence>
<keyword evidence="3 7" id="KW-0812">Transmembrane</keyword>
<keyword evidence="4 7" id="KW-1133">Transmembrane helix</keyword>
<dbReference type="Pfam" id="PF07690">
    <property type="entry name" value="MFS_1"/>
    <property type="match status" value="1"/>
</dbReference>
<dbReference type="Proteomes" id="UP000192247">
    <property type="component" value="Unassembled WGS sequence"/>
</dbReference>
<feature type="transmembrane region" description="Helical" evidence="7">
    <location>
        <begin position="175"/>
        <end position="196"/>
    </location>
</feature>
<feature type="compositionally biased region" description="Polar residues" evidence="6">
    <location>
        <begin position="1"/>
        <end position="10"/>
    </location>
</feature>
<name>A0A1V9XVB5_9ACAR</name>
<dbReference type="AlphaFoldDB" id="A0A1V9XVB5"/>
<feature type="region of interest" description="Disordered" evidence="6">
    <location>
        <begin position="1"/>
        <end position="39"/>
    </location>
</feature>
<dbReference type="SUPFAM" id="SSF103473">
    <property type="entry name" value="MFS general substrate transporter"/>
    <property type="match status" value="1"/>
</dbReference>
<reference evidence="8 9" key="1">
    <citation type="journal article" date="2017" name="Gigascience">
        <title>Draft genome of the honey bee ectoparasitic mite, Tropilaelaps mercedesae, is shaped by the parasitic life history.</title>
        <authorList>
            <person name="Dong X."/>
            <person name="Armstrong S.D."/>
            <person name="Xia D."/>
            <person name="Makepeace B.L."/>
            <person name="Darby A.C."/>
            <person name="Kadowaki T."/>
        </authorList>
    </citation>
    <scope>NUCLEOTIDE SEQUENCE [LARGE SCALE GENOMIC DNA]</scope>
    <source>
        <strain evidence="8">Wuxi-XJTLU</strain>
    </source>
</reference>
<organism evidence="8 9">
    <name type="scientific">Tropilaelaps mercedesae</name>
    <dbReference type="NCBI Taxonomy" id="418985"/>
    <lineage>
        <taxon>Eukaryota</taxon>
        <taxon>Metazoa</taxon>
        <taxon>Ecdysozoa</taxon>
        <taxon>Arthropoda</taxon>
        <taxon>Chelicerata</taxon>
        <taxon>Arachnida</taxon>
        <taxon>Acari</taxon>
        <taxon>Parasitiformes</taxon>
        <taxon>Mesostigmata</taxon>
        <taxon>Gamasina</taxon>
        <taxon>Dermanyssoidea</taxon>
        <taxon>Laelapidae</taxon>
        <taxon>Tropilaelaps</taxon>
    </lineage>
</organism>
<dbReference type="STRING" id="418985.A0A1V9XVB5"/>
<sequence>MPTANTNDRPSSPDDSERRPVGNSIMSSATSDSSSGASSFSFEGPHNMWLKPALKMFDTSRTLSSHASDDEEASSWLRLRCVGRWLVGELADDITRGEAWLLATIVTVNFLSFCAGSILAPVLPQHLARKMHEFGEEGSVSEVHVSIAFVLYAGTSMLFSLVFGPLIPMLGVELLYYPGLATVALTNIALGALDLIPIGTYHHYIVAQCAIRVLEGVGAAAFNTSSHSVIMKVFSRHIDEAFAAVEAAVAISFSLGPVTGSFLVGAFGWFWAFLLFGGIVLAAIPVSAYTFGNYGSLRYVAMSTRRYDLLPLKLAFSWKGFFVVITMIATTTTYSFIEPTLELFLENVIRTENTTAYYFAQATAFAVTALAVAPFIAARSKMGTMILGTTVLGIGFLFVGPCRYIYHDPNSYLTMTGVIVLGLGLALAYVPTLDFLVDTAIHDFGYVRGPSTYGPISGLWNFLNGFGETFGPVIAMFQQSSDIRDSTVIFSTILFACAIVLLLICFHISVEQLYVGQRAVSEKEQLLPAPEIKLHAPSDDSMEKPFTNNHNKEHLSRFNGSVHSNSFYTNGDLGTAIISFLASSRASRRGRYEKRCEGYERI</sequence>
<feature type="compositionally biased region" description="Low complexity" evidence="6">
    <location>
        <begin position="24"/>
        <end position="39"/>
    </location>
</feature>
<dbReference type="GO" id="GO:0022857">
    <property type="term" value="F:transmembrane transporter activity"/>
    <property type="evidence" value="ECO:0007669"/>
    <property type="project" value="InterPro"/>
</dbReference>
<dbReference type="InterPro" id="IPR036259">
    <property type="entry name" value="MFS_trans_sf"/>
</dbReference>
<feature type="transmembrane region" description="Helical" evidence="7">
    <location>
        <begin position="241"/>
        <end position="263"/>
    </location>
</feature>
<dbReference type="InterPro" id="IPR050930">
    <property type="entry name" value="MFS_Vesicular_Transporter"/>
</dbReference>
<evidence type="ECO:0000256" key="2">
    <source>
        <dbReference type="ARBA" id="ARBA00022448"/>
    </source>
</evidence>
<evidence type="ECO:0000256" key="1">
    <source>
        <dbReference type="ARBA" id="ARBA00004141"/>
    </source>
</evidence>
<accession>A0A1V9XVB5</accession>
<evidence type="ECO:0000313" key="9">
    <source>
        <dbReference type="Proteomes" id="UP000192247"/>
    </source>
</evidence>
<comment type="caution">
    <text evidence="8">The sequence shown here is derived from an EMBL/GenBank/DDBJ whole genome shotgun (WGS) entry which is preliminary data.</text>
</comment>
<feature type="transmembrane region" description="Helical" evidence="7">
    <location>
        <begin position="143"/>
        <end position="163"/>
    </location>
</feature>
<dbReference type="InParanoid" id="A0A1V9XVB5"/>
<evidence type="ECO:0000256" key="6">
    <source>
        <dbReference type="SAM" id="MobiDB-lite"/>
    </source>
</evidence>
<feature type="transmembrane region" description="Helical" evidence="7">
    <location>
        <begin position="357"/>
        <end position="378"/>
    </location>
</feature>
<feature type="transmembrane region" description="Helical" evidence="7">
    <location>
        <begin position="488"/>
        <end position="510"/>
    </location>
</feature>
<evidence type="ECO:0000256" key="5">
    <source>
        <dbReference type="ARBA" id="ARBA00023136"/>
    </source>
</evidence>
<feature type="transmembrane region" description="Helical" evidence="7">
    <location>
        <begin position="269"/>
        <end position="291"/>
    </location>
</feature>
<dbReference type="OrthoDB" id="6511931at2759"/>
<evidence type="ECO:0000256" key="4">
    <source>
        <dbReference type="ARBA" id="ARBA00022989"/>
    </source>
</evidence>
<dbReference type="Gene3D" id="1.20.1250.20">
    <property type="entry name" value="MFS general substrate transporter like domains"/>
    <property type="match status" value="1"/>
</dbReference>
<dbReference type="GO" id="GO:0016020">
    <property type="term" value="C:membrane"/>
    <property type="evidence" value="ECO:0007669"/>
    <property type="project" value="UniProtKB-SubCell"/>
</dbReference>
<dbReference type="PANTHER" id="PTHR23506">
    <property type="entry name" value="GH10249P"/>
    <property type="match status" value="1"/>
</dbReference>